<evidence type="ECO:0000313" key="2">
    <source>
        <dbReference type="Proteomes" id="UP000267400"/>
    </source>
</evidence>
<protein>
    <submittedName>
        <fullName evidence="1">DNA-binding protein</fullName>
    </submittedName>
</protein>
<gene>
    <name evidence="1" type="ORF">EKG36_11960</name>
</gene>
<organism evidence="1 2">
    <name type="scientific">Halomonas nitroreducens</name>
    <dbReference type="NCBI Taxonomy" id="447425"/>
    <lineage>
        <taxon>Bacteria</taxon>
        <taxon>Pseudomonadati</taxon>
        <taxon>Pseudomonadota</taxon>
        <taxon>Gammaproteobacteria</taxon>
        <taxon>Oceanospirillales</taxon>
        <taxon>Halomonadaceae</taxon>
        <taxon>Halomonas</taxon>
    </lineage>
</organism>
<proteinExistence type="predicted"/>
<comment type="caution">
    <text evidence="1">The sequence shown here is derived from an EMBL/GenBank/DDBJ whole genome shotgun (WGS) entry which is preliminary data.</text>
</comment>
<accession>A0A3S0HPL2</accession>
<dbReference type="RefSeq" id="WP_126484362.1">
    <property type="nucleotide sequence ID" value="NZ_RXNS01000010.1"/>
</dbReference>
<dbReference type="AlphaFoldDB" id="A0A3S0HPL2"/>
<reference evidence="1 2" key="1">
    <citation type="submission" date="2018-12" db="EMBL/GenBank/DDBJ databases">
        <authorList>
            <person name="Yu L."/>
        </authorList>
    </citation>
    <scope>NUCLEOTIDE SEQUENCE [LARGE SCALE GENOMIC DNA]</scope>
    <source>
        <strain evidence="1 2">11S</strain>
    </source>
</reference>
<dbReference type="GO" id="GO:0003677">
    <property type="term" value="F:DNA binding"/>
    <property type="evidence" value="ECO:0007669"/>
    <property type="project" value="UniProtKB-KW"/>
</dbReference>
<evidence type="ECO:0000313" key="1">
    <source>
        <dbReference type="EMBL" id="RTR02995.1"/>
    </source>
</evidence>
<dbReference type="EMBL" id="RXNS01000010">
    <property type="protein sequence ID" value="RTR02995.1"/>
    <property type="molecule type" value="Genomic_DNA"/>
</dbReference>
<dbReference type="Proteomes" id="UP000267400">
    <property type="component" value="Unassembled WGS sequence"/>
</dbReference>
<dbReference type="OrthoDB" id="9035707at2"/>
<name>A0A3S0HPL2_9GAMM</name>
<keyword evidence="2" id="KW-1185">Reference proteome</keyword>
<keyword evidence="1" id="KW-0238">DNA-binding</keyword>
<sequence>MEEPQAPQVPAHVPLMTIERFAELSGLEQGVVYGQIRNGHLPAMKVGKYRMVNIALLQAQCLTQEDWA</sequence>